<keyword evidence="1" id="KW-1133">Transmembrane helix</keyword>
<protein>
    <recommendedName>
        <fullName evidence="4">Two-component sensor histidine kinase</fullName>
    </recommendedName>
</protein>
<evidence type="ECO:0000256" key="1">
    <source>
        <dbReference type="SAM" id="Phobius"/>
    </source>
</evidence>
<evidence type="ECO:0000313" key="2">
    <source>
        <dbReference type="EMBL" id="MEN2991780.1"/>
    </source>
</evidence>
<keyword evidence="1" id="KW-0812">Transmembrane</keyword>
<dbReference type="Proteomes" id="UP001413721">
    <property type="component" value="Unassembled WGS sequence"/>
</dbReference>
<keyword evidence="1" id="KW-0472">Membrane</keyword>
<dbReference type="RefSeq" id="WP_345938649.1">
    <property type="nucleotide sequence ID" value="NZ_JBBKTW010000013.1"/>
</dbReference>
<keyword evidence="3" id="KW-1185">Reference proteome</keyword>
<proteinExistence type="predicted"/>
<name>A0ABU9YSJ5_9PROT</name>
<dbReference type="EMBL" id="JBBKTW010000013">
    <property type="protein sequence ID" value="MEN2991780.1"/>
    <property type="molecule type" value="Genomic_DNA"/>
</dbReference>
<gene>
    <name evidence="2" type="ORF">WG926_25945</name>
</gene>
<organism evidence="2 3">
    <name type="scientific">Tistrella arctica</name>
    <dbReference type="NCBI Taxonomy" id="3133430"/>
    <lineage>
        <taxon>Bacteria</taxon>
        <taxon>Pseudomonadati</taxon>
        <taxon>Pseudomonadota</taxon>
        <taxon>Alphaproteobacteria</taxon>
        <taxon>Geminicoccales</taxon>
        <taxon>Geminicoccaceae</taxon>
        <taxon>Tistrella</taxon>
    </lineage>
</organism>
<comment type="caution">
    <text evidence="2">The sequence shown here is derived from an EMBL/GenBank/DDBJ whole genome shotgun (WGS) entry which is preliminary data.</text>
</comment>
<evidence type="ECO:0000313" key="3">
    <source>
        <dbReference type="Proteomes" id="UP001413721"/>
    </source>
</evidence>
<reference evidence="2 3" key="1">
    <citation type="submission" date="2024-03" db="EMBL/GenBank/DDBJ databases">
        <title>High-quality draft genome sequencing of Tistrella sp. BH-R2-4.</title>
        <authorList>
            <person name="Dong C."/>
        </authorList>
    </citation>
    <scope>NUCLEOTIDE SEQUENCE [LARGE SCALE GENOMIC DNA]</scope>
    <source>
        <strain evidence="2 3">BH-R2-4</strain>
    </source>
</reference>
<accession>A0ABU9YSJ5</accession>
<feature type="transmembrane region" description="Helical" evidence="1">
    <location>
        <begin position="7"/>
        <end position="27"/>
    </location>
</feature>
<evidence type="ECO:0008006" key="4">
    <source>
        <dbReference type="Google" id="ProtNLM"/>
    </source>
</evidence>
<feature type="transmembrane region" description="Helical" evidence="1">
    <location>
        <begin position="83"/>
        <end position="102"/>
    </location>
</feature>
<sequence length="122" mass="13498">MNDIRSRVALLCVVHLAILVIGLQTLIGRRAADHPAAEIRTGLAEVAQLAADRFDREMLSRSHEIRLAAGGPGRLDPRDHARIAAMIASVQSSFGIILWLGIWARTGRWWPRAARGHRPVRV</sequence>